<comment type="caution">
    <text evidence="5">The sequence shown here is derived from an EMBL/GenBank/DDBJ whole genome shotgun (WGS) entry which is preliminary data.</text>
</comment>
<feature type="region of interest" description="Disordered" evidence="3">
    <location>
        <begin position="1068"/>
        <end position="1141"/>
    </location>
</feature>
<dbReference type="CDD" id="cd09272">
    <property type="entry name" value="RNase_HI_RT_Ty1"/>
    <property type="match status" value="1"/>
</dbReference>
<keyword evidence="1" id="KW-0479">Metal-binding</keyword>
<feature type="domain" description="Reverse transcriptase Ty1/copia-type" evidence="4">
    <location>
        <begin position="561"/>
        <end position="786"/>
    </location>
</feature>
<dbReference type="InterPro" id="IPR043502">
    <property type="entry name" value="DNA/RNA_pol_sf"/>
</dbReference>
<evidence type="ECO:0000313" key="5">
    <source>
        <dbReference type="EMBL" id="GEU84112.1"/>
    </source>
</evidence>
<feature type="compositionally biased region" description="Polar residues" evidence="3">
    <location>
        <begin position="480"/>
        <end position="501"/>
    </location>
</feature>
<feature type="region of interest" description="Disordered" evidence="3">
    <location>
        <begin position="1241"/>
        <end position="1298"/>
    </location>
</feature>
<name>A0A699GQT7_TANCI</name>
<feature type="region of interest" description="Disordered" evidence="3">
    <location>
        <begin position="1199"/>
        <end position="1228"/>
    </location>
</feature>
<dbReference type="Pfam" id="PF07727">
    <property type="entry name" value="RVT_2"/>
    <property type="match status" value="1"/>
</dbReference>
<reference evidence="5" key="1">
    <citation type="journal article" date="2019" name="Sci. Rep.">
        <title>Draft genome of Tanacetum cinerariifolium, the natural source of mosquito coil.</title>
        <authorList>
            <person name="Yamashiro T."/>
            <person name="Shiraishi A."/>
            <person name="Satake H."/>
            <person name="Nakayama K."/>
        </authorList>
    </citation>
    <scope>NUCLEOTIDE SEQUENCE</scope>
</reference>
<accession>A0A699GQT7</accession>
<feature type="compositionally biased region" description="Low complexity" evidence="3">
    <location>
        <begin position="504"/>
        <end position="514"/>
    </location>
</feature>
<dbReference type="GO" id="GO:0046872">
    <property type="term" value="F:metal ion binding"/>
    <property type="evidence" value="ECO:0007669"/>
    <property type="project" value="UniProtKB-KW"/>
</dbReference>
<dbReference type="EMBL" id="BKCJ010008822">
    <property type="protein sequence ID" value="GEU84112.1"/>
    <property type="molecule type" value="Genomic_DNA"/>
</dbReference>
<evidence type="ECO:0000256" key="1">
    <source>
        <dbReference type="ARBA" id="ARBA00022723"/>
    </source>
</evidence>
<dbReference type="PANTHER" id="PTHR42648:SF32">
    <property type="entry name" value="RIBONUCLEASE H-LIKE DOMAIN, GAG-PRE-INTEGRASE DOMAIN PROTEIN-RELATED"/>
    <property type="match status" value="1"/>
</dbReference>
<dbReference type="GO" id="GO:0016787">
    <property type="term" value="F:hydrolase activity"/>
    <property type="evidence" value="ECO:0007669"/>
    <property type="project" value="UniProtKB-KW"/>
</dbReference>
<evidence type="ECO:0000256" key="2">
    <source>
        <dbReference type="ARBA" id="ARBA00022801"/>
    </source>
</evidence>
<evidence type="ECO:0000256" key="3">
    <source>
        <dbReference type="SAM" id="MobiDB-lite"/>
    </source>
</evidence>
<keyword evidence="2" id="KW-0378">Hydrolase</keyword>
<dbReference type="PANTHER" id="PTHR42648">
    <property type="entry name" value="TRANSPOSASE, PUTATIVE-RELATED"/>
    <property type="match status" value="1"/>
</dbReference>
<feature type="compositionally biased region" description="Polar residues" evidence="3">
    <location>
        <begin position="1209"/>
        <end position="1224"/>
    </location>
</feature>
<dbReference type="InterPro" id="IPR039537">
    <property type="entry name" value="Retrotran_Ty1/copia-like"/>
</dbReference>
<organism evidence="5">
    <name type="scientific">Tanacetum cinerariifolium</name>
    <name type="common">Dalmatian daisy</name>
    <name type="synonym">Chrysanthemum cinerariifolium</name>
    <dbReference type="NCBI Taxonomy" id="118510"/>
    <lineage>
        <taxon>Eukaryota</taxon>
        <taxon>Viridiplantae</taxon>
        <taxon>Streptophyta</taxon>
        <taxon>Embryophyta</taxon>
        <taxon>Tracheophyta</taxon>
        <taxon>Spermatophyta</taxon>
        <taxon>Magnoliopsida</taxon>
        <taxon>eudicotyledons</taxon>
        <taxon>Gunneridae</taxon>
        <taxon>Pentapetalae</taxon>
        <taxon>asterids</taxon>
        <taxon>campanulids</taxon>
        <taxon>Asterales</taxon>
        <taxon>Asteraceae</taxon>
        <taxon>Asteroideae</taxon>
        <taxon>Anthemideae</taxon>
        <taxon>Anthemidinae</taxon>
        <taxon>Tanacetum</taxon>
    </lineage>
</organism>
<evidence type="ECO:0000259" key="4">
    <source>
        <dbReference type="Pfam" id="PF07727"/>
    </source>
</evidence>
<dbReference type="InterPro" id="IPR013103">
    <property type="entry name" value="RVT_2"/>
</dbReference>
<protein>
    <submittedName>
        <fullName evidence="5">Retrovirus-related Pol polyprotein from transposon TNT 1-94</fullName>
    </submittedName>
</protein>
<feature type="region of interest" description="Disordered" evidence="3">
    <location>
        <begin position="473"/>
        <end position="514"/>
    </location>
</feature>
<proteinExistence type="predicted"/>
<sequence>MTITMFELLRPPDHHLCDFYKLDEIERKNLLIANDNLIAECLTKEVYSVATNSELNVARFTEMHVANTIAETRCLELKAELFNLRDKSHNDNHDELVNHFSNLEVNHLNMQLNYQNLKDSLGNNPPTPDKDTPDFDSVFVIGKIQASLQGKDIVIRQLKTQFSHLQETRSDTDRTLKVAVVDSQITRLTEIVTVLQAQNDSFRAENDKIKQHYKELYDSIKITRAKHIEHVTALTTENVNLKAQILDTVNSVTKEHVKPKVLAPGKHLKESVETIRDIVEEAKVVRPLDSSVVSACCYTKHSQELLEYAIGTCCSKHMMGDRSRLMNFIKKFITIVRFGNDHFGAIIGYGDYVIGDSVIFRAEAVATACYTKNRSLIHTRHNKTPYELVHNKKPDLTFFRVFGALCYPTNDSEDLGKLQPTANIRIFVGYAPSRKDKFRARTKSGSCNSLCPPTNNDLEILFQPMFDEYPKPPRVKRQVSPASAVQAPVNSAGTPSSTTIDQDAPSLSFSPSSSALQSHSLHQGVAAESTFMEDNPVDPVDNTPFINVFALELSSDALSSRDWIYKVRLDECGDVLKNKARLVAKLYRREEGIDFEESFAPVARIEAIRIFIANAVNKNMTIYQMDVKTTFLNGELKEEVYVSQPEGFVDPDHPTHVYHLKKALYGLKQAPQAWYDTLSRFLLDNKFSKGAVDPTLFTRKIGKHILLVQIYVDDIIFASTDPKACDIFCNEMSSKFQMSMMGQMSFFLGLQVSQSPGGIFINQSKFALEILNKFGMDSCDPVDTPMDTRRSTSESAQFLGDKLVSWSSKKQKSTTISTTEAEYIAMSGLPLLSVAIMFSTPDTMADVNVNDLADQAPTMAPPTRTDDQILPHSRWVPIGKSNCYLDVEKSQSNPIYKIAVDILKHTNFFRAFTGSSTIPSIYIQQFWDSVRYDKSVGCYKCQLDEHWFDLTKDTLRDALHITPVNNNKAFSSPPSSDALINFVNELCYSKLVKNLSNVRKHKFYPRPNSPLHLPNEEHVLGNLKFSAKGTKREVFGMPIRGNLITADIQGEPYYQEYLEKVSKHQRYLAGEQGSNPDSPALKPTKDTKKSNPSAPKADLRPPVSKSASSQQPEPKLAPVKSQGKKRIPKKEPRVDDEEADVQRALEESLKIIYDAPRGLLPPVVIREPESGKYQPLPEVQRKGKEKVTDEQVARGLLTLQTPKKKSPADQYTFQRHTSIPTGSSSHDESLSLYAELGLTDSEVEFDEDVPRIDAGVQGEGQAGPNPDDQDEGQAGPNPDEQDKGQAGPNPGDAAMSQP</sequence>
<gene>
    <name evidence="5" type="ORF">Tci_056090</name>
</gene>
<dbReference type="SUPFAM" id="SSF56672">
    <property type="entry name" value="DNA/RNA polymerases"/>
    <property type="match status" value="1"/>
</dbReference>